<accession>B4VKD7</accession>
<dbReference type="HOGENOM" id="CLU_2129207_0_0_3"/>
<reference evidence="2 3" key="1">
    <citation type="submission" date="2008-07" db="EMBL/GenBank/DDBJ databases">
        <authorList>
            <person name="Tandeau de Marsac N."/>
            <person name="Ferriera S."/>
            <person name="Johnson J."/>
            <person name="Kravitz S."/>
            <person name="Beeson K."/>
            <person name="Sutton G."/>
            <person name="Rogers Y.-H."/>
            <person name="Friedman R."/>
            <person name="Frazier M."/>
            <person name="Venter J.C."/>
        </authorList>
    </citation>
    <scope>NUCLEOTIDE SEQUENCE [LARGE SCALE GENOMIC DNA]</scope>
    <source>
        <strain evidence="2 3">PCC 7420</strain>
    </source>
</reference>
<organism evidence="2 3">
    <name type="scientific">Coleofasciculus chthonoplastes PCC 7420</name>
    <dbReference type="NCBI Taxonomy" id="118168"/>
    <lineage>
        <taxon>Bacteria</taxon>
        <taxon>Bacillati</taxon>
        <taxon>Cyanobacteriota</taxon>
        <taxon>Cyanophyceae</taxon>
        <taxon>Coleofasciculales</taxon>
        <taxon>Coleofasciculaceae</taxon>
        <taxon>Coleofasciculus</taxon>
    </lineage>
</organism>
<evidence type="ECO:0000313" key="2">
    <source>
        <dbReference type="EMBL" id="EDX77588.1"/>
    </source>
</evidence>
<feature type="compositionally biased region" description="Polar residues" evidence="1">
    <location>
        <begin position="1"/>
        <end position="18"/>
    </location>
</feature>
<keyword evidence="3" id="KW-1185">Reference proteome</keyword>
<proteinExistence type="predicted"/>
<dbReference type="EMBL" id="DS989843">
    <property type="protein sequence ID" value="EDX77588.1"/>
    <property type="molecule type" value="Genomic_DNA"/>
</dbReference>
<gene>
    <name evidence="2" type="ORF">MC7420_2912</name>
</gene>
<evidence type="ECO:0000256" key="1">
    <source>
        <dbReference type="SAM" id="MobiDB-lite"/>
    </source>
</evidence>
<feature type="region of interest" description="Disordered" evidence="1">
    <location>
        <begin position="1"/>
        <end position="86"/>
    </location>
</feature>
<dbReference type="AlphaFoldDB" id="B4VKD7"/>
<name>B4VKD7_9CYAN</name>
<dbReference type="Proteomes" id="UP000003835">
    <property type="component" value="Unassembled WGS sequence"/>
</dbReference>
<evidence type="ECO:0000313" key="3">
    <source>
        <dbReference type="Proteomes" id="UP000003835"/>
    </source>
</evidence>
<feature type="compositionally biased region" description="Polar residues" evidence="1">
    <location>
        <begin position="72"/>
        <end position="85"/>
    </location>
</feature>
<sequence>MYKPLQNKNSSWTPTTAQKKIKSPSKLGHFSIQPKPNKKSSQSPEIGEYSRESADRLAANVMRSLEAKGDKNTATPTVQPQSESRISVADVVGSCWRYQQNQQNQSNPKSKKM</sequence>
<protein>
    <submittedName>
        <fullName evidence="2">Uncharacterized protein</fullName>
    </submittedName>
</protein>